<proteinExistence type="predicted"/>
<keyword evidence="2" id="KW-1133">Transmembrane helix</keyword>
<protein>
    <recommendedName>
        <fullName evidence="5">Peptidase M56 domain-containing protein</fullName>
    </recommendedName>
</protein>
<dbReference type="Proteomes" id="UP000505306">
    <property type="component" value="Chromosome"/>
</dbReference>
<dbReference type="InterPro" id="IPR052173">
    <property type="entry name" value="Beta-lactam_resp_regulator"/>
</dbReference>
<evidence type="ECO:0008006" key="5">
    <source>
        <dbReference type="Google" id="ProtNLM"/>
    </source>
</evidence>
<accession>A0A6G6GPL5</accession>
<keyword evidence="4" id="KW-1185">Reference proteome</keyword>
<evidence type="ECO:0000313" key="3">
    <source>
        <dbReference type="EMBL" id="QIE60526.1"/>
    </source>
</evidence>
<reference evidence="3 4" key="1">
    <citation type="submission" date="2020-02" db="EMBL/GenBank/DDBJ databases">
        <title>Complete genome sequence of Flavobacteriaceae bacterium.</title>
        <authorList>
            <person name="Kim S.-J."/>
            <person name="Kim Y.-S."/>
            <person name="Kim K.-H."/>
        </authorList>
    </citation>
    <scope>NUCLEOTIDE SEQUENCE [LARGE SCALE GENOMIC DNA]</scope>
    <source>
        <strain evidence="3 4">RR4-40</strain>
    </source>
</reference>
<feature type="transmembrane region" description="Helical" evidence="2">
    <location>
        <begin position="6"/>
        <end position="25"/>
    </location>
</feature>
<organism evidence="3 4">
    <name type="scientific">Rasiella rasia</name>
    <dbReference type="NCBI Taxonomy" id="2744027"/>
    <lineage>
        <taxon>Bacteria</taxon>
        <taxon>Pseudomonadati</taxon>
        <taxon>Bacteroidota</taxon>
        <taxon>Flavobacteriia</taxon>
        <taxon>Flavobacteriales</taxon>
        <taxon>Flavobacteriaceae</taxon>
        <taxon>Rasiella</taxon>
    </lineage>
</organism>
<feature type="transmembrane region" description="Helical" evidence="2">
    <location>
        <begin position="96"/>
        <end position="122"/>
    </location>
</feature>
<keyword evidence="2" id="KW-0812">Transmembrane</keyword>
<dbReference type="EMBL" id="CP049057">
    <property type="protein sequence ID" value="QIE60526.1"/>
    <property type="molecule type" value="Genomic_DNA"/>
</dbReference>
<feature type="region of interest" description="Disordered" evidence="1">
    <location>
        <begin position="667"/>
        <end position="689"/>
    </location>
</feature>
<keyword evidence="2" id="KW-0472">Membrane</keyword>
<evidence type="ECO:0000313" key="4">
    <source>
        <dbReference type="Proteomes" id="UP000505306"/>
    </source>
</evidence>
<evidence type="ECO:0000256" key="2">
    <source>
        <dbReference type="SAM" id="Phobius"/>
    </source>
</evidence>
<sequence>MEFLIYILKSAGILTLFYLIYLFVLRKDTFFTANRTYLLTGIIASILFPFITFTTVTFVDAPTPSNTADAITEFTSAPTTDIVATATTVPMWQILLWVYLAGVALMFIHFLIQLTSLLRLLLKNPSYKINRFRFVEIQDTLAPFSFFSYIVFNPTTHDAQELEMILKHEKVHASQWHSIDLLLANLVRAFQWANPISWFYKTSLEANLEFLADNETARYVPSKTAYQLALLKASSALPVPALTNNFYHSSTRLNVFGRPISLGFQNGQVKKRIIMLNKRSSNKYNQFKLMLVLPALALFLWSFNTVEVVKYNEVNTNASEVANPTISPNKMTLQFSAETTDFQLDAIENYFGTHHPESLVKIDNRKRNAEGLLTNFSFTTKFKGNDHFYTRFDRGAKVPIQTIYQLAVSDKGELLVTETGKETVQIKITKDNLVIANNKVLAPTSDLRQGKMSSGDTSKKIQLGKNPLYIINGKKYLKNELPVDKTIQLDGTIEMFNPEDGAKKYGKQGEDGVLVFNGVSTFVKVPTPTTNVTTPLQTSENKINQASIDSEKISEVKRLQTDAVKEVRIKITKNTTKEKLDAIKEELKRDHNIIFNYKNVNFNAKNEITSISVSYKGNGMSGSYSVNDDDGDAIDDFYFYMDTEEGTSGFGSEKIKERMKVREKMLSKREKMRETSIDKRRETMSRRRSEMAEIREEIREEQEDVREEVAKLRENSRKLMNEERKIARGYAQIARNKSAGRGARATIYKNTTDAELATIKKEMEAKGVTFNYSRVKRNANGEITRIKIQSDNGMGSKQTISTSTDDDEPIEMIVIEQ</sequence>
<dbReference type="PANTHER" id="PTHR34978">
    <property type="entry name" value="POSSIBLE SENSOR-TRANSDUCER PROTEIN BLAR"/>
    <property type="match status" value="1"/>
</dbReference>
<dbReference type="AlphaFoldDB" id="A0A6G6GPL5"/>
<name>A0A6G6GPL5_9FLAO</name>
<dbReference type="RefSeq" id="WP_164680538.1">
    <property type="nucleotide sequence ID" value="NZ_CP049057.1"/>
</dbReference>
<dbReference type="PANTHER" id="PTHR34978:SF3">
    <property type="entry name" value="SLR0241 PROTEIN"/>
    <property type="match status" value="1"/>
</dbReference>
<feature type="transmembrane region" description="Helical" evidence="2">
    <location>
        <begin position="287"/>
        <end position="303"/>
    </location>
</feature>
<evidence type="ECO:0000256" key="1">
    <source>
        <dbReference type="SAM" id="MobiDB-lite"/>
    </source>
</evidence>
<dbReference type="KEGG" id="mgel:G5B37_13420"/>
<feature type="transmembrane region" description="Helical" evidence="2">
    <location>
        <begin position="37"/>
        <end position="59"/>
    </location>
</feature>
<gene>
    <name evidence="3" type="ORF">G5B37_13420</name>
</gene>